<dbReference type="CDD" id="cd16027">
    <property type="entry name" value="SGSH"/>
    <property type="match status" value="1"/>
</dbReference>
<dbReference type="PANTHER" id="PTHR42693">
    <property type="entry name" value="ARYLSULFATASE FAMILY MEMBER"/>
    <property type="match status" value="1"/>
</dbReference>
<dbReference type="SUPFAM" id="SSF53649">
    <property type="entry name" value="Alkaline phosphatase-like"/>
    <property type="match status" value="1"/>
</dbReference>
<dbReference type="Proteomes" id="UP000746690">
    <property type="component" value="Unassembled WGS sequence"/>
</dbReference>
<dbReference type="InterPro" id="IPR050738">
    <property type="entry name" value="Sulfatase"/>
</dbReference>
<dbReference type="PANTHER" id="PTHR42693:SF53">
    <property type="entry name" value="ENDO-4-O-SULFATASE"/>
    <property type="match status" value="1"/>
</dbReference>
<comment type="caution">
    <text evidence="4">The sequence shown here is derived from an EMBL/GenBank/DDBJ whole genome shotgun (WGS) entry which is preliminary data.</text>
</comment>
<evidence type="ECO:0000256" key="1">
    <source>
        <dbReference type="ARBA" id="ARBA00008779"/>
    </source>
</evidence>
<dbReference type="InterPro" id="IPR000917">
    <property type="entry name" value="Sulfatase_N"/>
</dbReference>
<gene>
    <name evidence="4" type="ORF">HHX25_04765</name>
</gene>
<dbReference type="Gene3D" id="3.40.720.10">
    <property type="entry name" value="Alkaline Phosphatase, subunit A"/>
    <property type="match status" value="1"/>
</dbReference>
<evidence type="ECO:0000256" key="2">
    <source>
        <dbReference type="ARBA" id="ARBA00022801"/>
    </source>
</evidence>
<proteinExistence type="inferred from homology"/>
<evidence type="ECO:0000259" key="3">
    <source>
        <dbReference type="Pfam" id="PF00884"/>
    </source>
</evidence>
<dbReference type="Pfam" id="PF00884">
    <property type="entry name" value="Sulfatase"/>
    <property type="match status" value="1"/>
</dbReference>
<comment type="similarity">
    <text evidence="1">Belongs to the sulfatase family.</text>
</comment>
<keyword evidence="2" id="KW-0378">Hydrolase</keyword>
<sequence>MLSGLIFCTLLSCKNKTNTNQVEPEVEAKKPNIIWLMAEDMSTDLECYGMPDVKTPNLNKMASEGVLFENAFVTNPICSPSRSAMMIGTHQVKTNTHHHRSNREEPLNAQFKPFTALLRDAGYTTILGNHGVKGKGRKIDVNFKHEPLGVWDGRTQFGLFDKYDTFEKKDEPFFAQIQLVVTHRGEWWNDVRSQSKHPVNPETLTLPPYMADHPAIRLDWAKYLDQIEYMDNEVGMIFKELEDKGMADNTIVIFIGDNGRCNIRGKGYLQNPGLRIPFIIYYPNKFKGGEIRKDVVSATDITASIIDFAGIDVPGYMTGKPIFSESFNRQYAYGARDLWDEIEEKSRAVTSGEWSYIRNDMPEVPYDAHQAYLEFYRPAVHVMRTLYKEGKLNDNQKPFFEPTKPKEELYNLNDDPHQLNNLATDPKYKAVLEKLRKETQKYDELMIPVSDAYYPNKMTGPLVIEWLKKEMPEDYARMVAGEEIGYKRITNLYKQYKQKE</sequence>
<accession>A0ABX1RTB7</accession>
<dbReference type="EMBL" id="JABBHF010000002">
    <property type="protein sequence ID" value="NMH86804.1"/>
    <property type="molecule type" value="Genomic_DNA"/>
</dbReference>
<dbReference type="InterPro" id="IPR017850">
    <property type="entry name" value="Alkaline_phosphatase_core_sf"/>
</dbReference>
<protein>
    <submittedName>
        <fullName evidence="4">Sulfatase</fullName>
    </submittedName>
</protein>
<keyword evidence="5" id="KW-1185">Reference proteome</keyword>
<feature type="domain" description="Sulfatase N-terminal" evidence="3">
    <location>
        <begin position="31"/>
        <end position="311"/>
    </location>
</feature>
<organism evidence="4 5">
    <name type="scientific">Flavivirga algicola</name>
    <dbReference type="NCBI Taxonomy" id="2729136"/>
    <lineage>
        <taxon>Bacteria</taxon>
        <taxon>Pseudomonadati</taxon>
        <taxon>Bacteroidota</taxon>
        <taxon>Flavobacteriia</taxon>
        <taxon>Flavobacteriales</taxon>
        <taxon>Flavobacteriaceae</taxon>
        <taxon>Flavivirga</taxon>
    </lineage>
</organism>
<evidence type="ECO:0000313" key="4">
    <source>
        <dbReference type="EMBL" id="NMH86804.1"/>
    </source>
</evidence>
<reference evidence="4 5" key="1">
    <citation type="submission" date="2020-04" db="EMBL/GenBank/DDBJ databases">
        <title>A Flavivirga sp. nov.</title>
        <authorList>
            <person name="Sun X."/>
        </authorList>
    </citation>
    <scope>NUCLEOTIDE SEQUENCE [LARGE SCALE GENOMIC DNA]</scope>
    <source>
        <strain evidence="4 5">Y03</strain>
    </source>
</reference>
<name>A0ABX1RTB7_9FLAO</name>
<evidence type="ECO:0000313" key="5">
    <source>
        <dbReference type="Proteomes" id="UP000746690"/>
    </source>
</evidence>